<protein>
    <recommendedName>
        <fullName evidence="2">Alpha-macroglobulin-like TED domain-containing protein</fullName>
    </recommendedName>
</protein>
<evidence type="ECO:0008006" key="2">
    <source>
        <dbReference type="Google" id="ProtNLM"/>
    </source>
</evidence>
<gene>
    <name evidence="1" type="ORF">S12H4_04997</name>
</gene>
<organism evidence="1">
    <name type="scientific">marine sediment metagenome</name>
    <dbReference type="NCBI Taxonomy" id="412755"/>
    <lineage>
        <taxon>unclassified sequences</taxon>
        <taxon>metagenomes</taxon>
        <taxon>ecological metagenomes</taxon>
    </lineage>
</organism>
<dbReference type="InterPro" id="IPR008928">
    <property type="entry name" value="6-hairpin_glycosidase_sf"/>
</dbReference>
<sequence>MEIRGNWELYITIYHQGDIKGEGEWKGKDEVLSLVLEEATRNALEERGQSLDKEDIKEVRFLVSFSDQEFSFIEYNGEGKELIENLVIIRSLDKELILQKIEQGKEFLLRAVHEDEHGFYKKYDTLNDDFGNRLHTVYSASIIYTLLKIYDFDKDERILEGIPDWGDFLLSMQSKDEETYGAFHYSYYFKSREKEPRFVVGTTALSIFTLLDLYNRTSDSKYLESAKSGGNWLTTMQEPDGWMKAYKEYKGGEWVYGEKKSLLYNGQVLSALSRLYMVTGEKRYYDAAEKIARCFTEKVEKEGCYLGDDYRSKNPISSAWVVMSLLDFYKVNPDEYYKNIIFRCSGELLERQKQDTDKPLYYGRWTRAYSTSGNGWLAEVMMEMYKFCQEQNMGGCDEYQEAVVKVISSLSKLCPLSPSAFRVASSNTKDNTSSFPFHSPSPFMSPW</sequence>
<reference evidence="1" key="1">
    <citation type="journal article" date="2014" name="Front. Microbiol.">
        <title>High frequency of phylogenetically diverse reductive dehalogenase-homologous genes in deep subseafloor sedimentary metagenomes.</title>
        <authorList>
            <person name="Kawai M."/>
            <person name="Futagami T."/>
            <person name="Toyoda A."/>
            <person name="Takaki Y."/>
            <person name="Nishi S."/>
            <person name="Hori S."/>
            <person name="Arai W."/>
            <person name="Tsubouchi T."/>
            <person name="Morono Y."/>
            <person name="Uchiyama I."/>
            <person name="Ito T."/>
            <person name="Fujiyama A."/>
            <person name="Inagaki F."/>
            <person name="Takami H."/>
        </authorList>
    </citation>
    <scope>NUCLEOTIDE SEQUENCE</scope>
    <source>
        <strain evidence="1">Expedition CK06-06</strain>
    </source>
</reference>
<accession>X1Q072</accession>
<proteinExistence type="predicted"/>
<dbReference type="EMBL" id="BARW01001605">
    <property type="protein sequence ID" value="GAI61603.1"/>
    <property type="molecule type" value="Genomic_DNA"/>
</dbReference>
<evidence type="ECO:0000313" key="1">
    <source>
        <dbReference type="EMBL" id="GAI61603.1"/>
    </source>
</evidence>
<dbReference type="GO" id="GO:0005975">
    <property type="term" value="P:carbohydrate metabolic process"/>
    <property type="evidence" value="ECO:0007669"/>
    <property type="project" value="InterPro"/>
</dbReference>
<comment type="caution">
    <text evidence="1">The sequence shown here is derived from an EMBL/GenBank/DDBJ whole genome shotgun (WGS) entry which is preliminary data.</text>
</comment>
<dbReference type="AlphaFoldDB" id="X1Q072"/>
<dbReference type="Gene3D" id="1.50.10.20">
    <property type="match status" value="1"/>
</dbReference>
<name>X1Q072_9ZZZZ</name>
<dbReference type="SUPFAM" id="SSF48208">
    <property type="entry name" value="Six-hairpin glycosidases"/>
    <property type="match status" value="1"/>
</dbReference>